<evidence type="ECO:0000256" key="2">
    <source>
        <dbReference type="ARBA" id="ARBA00022801"/>
    </source>
</evidence>
<dbReference type="STRING" id="1093900.A0A507BBX4"/>
<evidence type="ECO:0000256" key="1">
    <source>
        <dbReference type="ARBA" id="ARBA00022723"/>
    </source>
</evidence>
<feature type="compositionally biased region" description="Polar residues" evidence="4">
    <location>
        <begin position="780"/>
        <end position="789"/>
    </location>
</feature>
<dbReference type="CDD" id="cd00077">
    <property type="entry name" value="HDc"/>
    <property type="match status" value="1"/>
</dbReference>
<organism evidence="6 7">
    <name type="scientific">Thyridium curvatum</name>
    <dbReference type="NCBI Taxonomy" id="1093900"/>
    <lineage>
        <taxon>Eukaryota</taxon>
        <taxon>Fungi</taxon>
        <taxon>Dikarya</taxon>
        <taxon>Ascomycota</taxon>
        <taxon>Pezizomycotina</taxon>
        <taxon>Sordariomycetes</taxon>
        <taxon>Sordariomycetidae</taxon>
        <taxon>Thyridiales</taxon>
        <taxon>Thyridiaceae</taxon>
        <taxon>Thyridium</taxon>
    </lineage>
</organism>
<dbReference type="AlphaFoldDB" id="A0A507BBX4"/>
<dbReference type="InParanoid" id="A0A507BBX4"/>
<feature type="region of interest" description="Disordered" evidence="4">
    <location>
        <begin position="620"/>
        <end position="645"/>
    </location>
</feature>
<feature type="domain" description="PDEase" evidence="5">
    <location>
        <begin position="259"/>
        <end position="616"/>
    </location>
</feature>
<gene>
    <name evidence="6" type="ORF">E0L32_005544</name>
</gene>
<dbReference type="GO" id="GO:0004114">
    <property type="term" value="F:3',5'-cyclic-nucleotide phosphodiesterase activity"/>
    <property type="evidence" value="ECO:0007669"/>
    <property type="project" value="InterPro"/>
</dbReference>
<keyword evidence="7" id="KW-1185">Reference proteome</keyword>
<feature type="compositionally biased region" description="Polar residues" evidence="4">
    <location>
        <begin position="749"/>
        <end position="769"/>
    </location>
</feature>
<dbReference type="EMBL" id="SKBQ01000029">
    <property type="protein sequence ID" value="TPX14348.1"/>
    <property type="molecule type" value="Genomic_DNA"/>
</dbReference>
<dbReference type="GeneID" id="41972991"/>
<feature type="compositionally biased region" description="Basic residues" evidence="4">
    <location>
        <begin position="823"/>
        <end position="840"/>
    </location>
</feature>
<dbReference type="InterPro" id="IPR002073">
    <property type="entry name" value="PDEase_catalytic_dom"/>
</dbReference>
<feature type="region of interest" description="Disordered" evidence="4">
    <location>
        <begin position="663"/>
        <end position="686"/>
    </location>
</feature>
<dbReference type="GO" id="GO:0046872">
    <property type="term" value="F:metal ion binding"/>
    <property type="evidence" value="ECO:0007669"/>
    <property type="project" value="UniProtKB-KW"/>
</dbReference>
<dbReference type="InterPro" id="IPR036971">
    <property type="entry name" value="PDEase_catalytic_dom_sf"/>
</dbReference>
<dbReference type="InterPro" id="IPR003607">
    <property type="entry name" value="HD/PDEase_dom"/>
</dbReference>
<feature type="region of interest" description="Disordered" evidence="4">
    <location>
        <begin position="749"/>
        <end position="851"/>
    </location>
</feature>
<dbReference type="PROSITE" id="PS00126">
    <property type="entry name" value="PDEASE_I_1"/>
    <property type="match status" value="1"/>
</dbReference>
<dbReference type="GO" id="GO:0007165">
    <property type="term" value="P:signal transduction"/>
    <property type="evidence" value="ECO:0007669"/>
    <property type="project" value="InterPro"/>
</dbReference>
<dbReference type="Gene3D" id="1.10.1300.10">
    <property type="entry name" value="3'5'-cyclic nucleotide phosphodiesterase, catalytic domain"/>
    <property type="match status" value="1"/>
</dbReference>
<keyword evidence="1 3" id="KW-0479">Metal-binding</keyword>
<comment type="similarity">
    <text evidence="3">Belongs to the cyclic nucleotide phosphodiesterase family.</text>
</comment>
<accession>A0A507BBX4</accession>
<dbReference type="Pfam" id="PF00233">
    <property type="entry name" value="PDEase_I"/>
    <property type="match status" value="1"/>
</dbReference>
<comment type="caution">
    <text evidence="6">The sequence shown here is derived from an EMBL/GenBank/DDBJ whole genome shotgun (WGS) entry which is preliminary data.</text>
</comment>
<dbReference type="RefSeq" id="XP_030996059.1">
    <property type="nucleotide sequence ID" value="XM_031140077.1"/>
</dbReference>
<sequence length="851" mass="93527">MNFTPCDVIYVDRTVGRERAVASAAEDVLEAQEWETASIKENVRLLLMTFDEVYLCATGESCVSRLIDLQQDSLSDLRPIILLLDVPHDERLPNTSLRLGSSSSDLVLPDSEASKGQYGLRLLQKVVSEAHFRNLSKLVVPIPIVSFLTDPSAYASDVSTSSVDRSQVLPKRGVPDRLLVKACLDFGAVDIMVSPLHRPCLSALEVIAYRAHKNAAREQHELLEVKRGRKRSWVGVSDEKPFAYLREAMVSGLMKGICRLSEESDDRADTIRVSIGAERKARVAAAISQWSFCAHDFSDDELVVASLLMFKHALTIPELEKYRIPTDQLTTYLVACRAAYNSFVPYHNFRHVVDVLQATFNFLIGIGSLPPFPANGSGAATNQRSPIAALLNPFEALTLLITAIGHDVGHPGVNNGFLVVLNAPLAQLYNDRSVLESFHCAAYSQILRRHWPAAFEDTKMRNLMISSILATDMGLHFDYMKKLGDLEDKLQENNSTEGWNGRLIEEQKALACSLLIKCADISNVARKYDTALKWMHILSDEFSRQASMESELEIASSLMAPPKTDDMSLLKGQLGFMNLFAIPLFQGVAHVLPGMQCYVDELDINKGLFEKKVSEAQAADNAARDIQRDGALSPRSTSVANTPAKERDIKSVAYPVNSTLKEQCEASNEFSPEQTSPTNRPSHVPAVNEDYKEVNGINTQFDAVADFAASDPFHINEARQSASAKQRCSEATDGSASVPCTGDWASQATSATTGKMPLSPSTQGTSIVSRDSMERPISIPVTTITAPDSSKSHSDSRLEPQRSIEDEMSSTSSNGKSSDVKPLKKKSSRFRLNFFRRHKSASPPLPAADAV</sequence>
<evidence type="ECO:0000313" key="7">
    <source>
        <dbReference type="Proteomes" id="UP000319257"/>
    </source>
</evidence>
<comment type="cofactor">
    <cofactor evidence="3">
        <name>a divalent metal cation</name>
        <dbReference type="ChEBI" id="CHEBI:60240"/>
    </cofactor>
    <text evidence="3">Binds 2 divalent metal cations per subunit. Site 1 may preferentially bind zinc ions, while site 2 has a preference for magnesium and/or manganese ions.</text>
</comment>
<dbReference type="InterPro" id="IPR023174">
    <property type="entry name" value="PDEase_CS"/>
</dbReference>
<evidence type="ECO:0000313" key="6">
    <source>
        <dbReference type="EMBL" id="TPX14348.1"/>
    </source>
</evidence>
<protein>
    <recommendedName>
        <fullName evidence="3">Phosphodiesterase</fullName>
        <ecNumber evidence="3">3.1.4.-</ecNumber>
    </recommendedName>
</protein>
<dbReference type="SUPFAM" id="SSF109604">
    <property type="entry name" value="HD-domain/PDEase-like"/>
    <property type="match status" value="1"/>
</dbReference>
<dbReference type="OrthoDB" id="546632at2759"/>
<feature type="compositionally biased region" description="Polar residues" evidence="4">
    <location>
        <begin position="663"/>
        <end position="681"/>
    </location>
</feature>
<evidence type="ECO:0000256" key="4">
    <source>
        <dbReference type="SAM" id="MobiDB-lite"/>
    </source>
</evidence>
<proteinExistence type="inferred from homology"/>
<name>A0A507BBX4_9PEZI</name>
<keyword evidence="2 3" id="KW-0378">Hydrolase</keyword>
<dbReference type="EC" id="3.1.4.-" evidence="3"/>
<dbReference type="PROSITE" id="PS51845">
    <property type="entry name" value="PDEASE_I_2"/>
    <property type="match status" value="1"/>
</dbReference>
<dbReference type="PANTHER" id="PTHR11347">
    <property type="entry name" value="CYCLIC NUCLEOTIDE PHOSPHODIESTERASE"/>
    <property type="match status" value="1"/>
</dbReference>
<evidence type="ECO:0000256" key="3">
    <source>
        <dbReference type="RuleBase" id="RU363067"/>
    </source>
</evidence>
<feature type="compositionally biased region" description="Basic and acidic residues" evidence="4">
    <location>
        <begin position="790"/>
        <end position="805"/>
    </location>
</feature>
<reference evidence="6 7" key="1">
    <citation type="submission" date="2019-06" db="EMBL/GenBank/DDBJ databases">
        <title>Draft genome sequence of the filamentous fungus Phialemoniopsis curvata isolated from diesel fuel.</title>
        <authorList>
            <person name="Varaljay V.A."/>
            <person name="Lyon W.J."/>
            <person name="Crouch A.L."/>
            <person name="Drake C.E."/>
            <person name="Hollomon J.M."/>
            <person name="Nadeau L.J."/>
            <person name="Nunn H.S."/>
            <person name="Stevenson B.S."/>
            <person name="Bojanowski C.L."/>
            <person name="Crookes-Goodson W.J."/>
        </authorList>
    </citation>
    <scope>NUCLEOTIDE SEQUENCE [LARGE SCALE GENOMIC DNA]</scope>
    <source>
        <strain evidence="6 7">D216</strain>
    </source>
</reference>
<dbReference type="SMART" id="SM00471">
    <property type="entry name" value="HDc"/>
    <property type="match status" value="1"/>
</dbReference>
<evidence type="ECO:0000259" key="5">
    <source>
        <dbReference type="PROSITE" id="PS51845"/>
    </source>
</evidence>
<dbReference type="Proteomes" id="UP000319257">
    <property type="component" value="Unassembled WGS sequence"/>
</dbReference>